<proteinExistence type="predicted"/>
<dbReference type="GO" id="GO:0003824">
    <property type="term" value="F:catalytic activity"/>
    <property type="evidence" value="ECO:0007669"/>
    <property type="project" value="InterPro"/>
</dbReference>
<comment type="caution">
    <text evidence="1">Lacks conserved residue(s) required for the propagation of feature annotation.</text>
</comment>
<dbReference type="EMBL" id="AP012204">
    <property type="protein sequence ID" value="BAK34878.1"/>
    <property type="molecule type" value="Genomic_DNA"/>
</dbReference>
<evidence type="ECO:0000259" key="2">
    <source>
        <dbReference type="PROSITE" id="PS51084"/>
    </source>
</evidence>
<dbReference type="Proteomes" id="UP000007947">
    <property type="component" value="Chromosome"/>
</dbReference>
<dbReference type="eggNOG" id="COG0537">
    <property type="taxonomic scope" value="Bacteria"/>
</dbReference>
<dbReference type="AlphaFoldDB" id="F5XT06"/>
<dbReference type="PROSITE" id="PS51084">
    <property type="entry name" value="HIT_2"/>
    <property type="match status" value="1"/>
</dbReference>
<dbReference type="InterPro" id="IPR011146">
    <property type="entry name" value="HIT-like"/>
</dbReference>
<gene>
    <name evidence="3" type="ordered locus">MLP_18640</name>
</gene>
<reference evidence="3 4" key="1">
    <citation type="submission" date="2011-05" db="EMBL/GenBank/DDBJ databases">
        <title>Whole genome sequence of Microlunatus phosphovorus NM-1.</title>
        <authorList>
            <person name="Hosoyama A."/>
            <person name="Sasaki K."/>
            <person name="Harada T."/>
            <person name="Igarashi R."/>
            <person name="Kawakoshi A."/>
            <person name="Sasagawa M."/>
            <person name="Fukada J."/>
            <person name="Nakamura S."/>
            <person name="Katano Y."/>
            <person name="Hanada S."/>
            <person name="Kamagata Y."/>
            <person name="Nakamura N."/>
            <person name="Yamazaki S."/>
            <person name="Fujita N."/>
        </authorList>
    </citation>
    <scope>NUCLEOTIDE SEQUENCE [LARGE SCALE GENOMIC DNA]</scope>
    <source>
        <strain evidence="4">ATCC 700054 / DSM 10555 / JCM 9379 / NBRC 101784 / NCIMB 13414 / VKM Ac-1990 / NM-1</strain>
    </source>
</reference>
<protein>
    <recommendedName>
        <fullName evidence="2">HIT domain-containing protein</fullName>
    </recommendedName>
</protein>
<feature type="domain" description="HIT" evidence="2">
    <location>
        <begin position="1"/>
        <end position="53"/>
    </location>
</feature>
<dbReference type="KEGG" id="mph:MLP_18640"/>
<dbReference type="STRING" id="1032480.MLP_18640"/>
<organism evidence="3 4">
    <name type="scientific">Microlunatus phosphovorus (strain ATCC 700054 / DSM 10555 / JCM 9379 / NBRC 101784 / NCIMB 13414 / VKM Ac-1990 / NM-1)</name>
    <dbReference type="NCBI Taxonomy" id="1032480"/>
    <lineage>
        <taxon>Bacteria</taxon>
        <taxon>Bacillati</taxon>
        <taxon>Actinomycetota</taxon>
        <taxon>Actinomycetes</taxon>
        <taxon>Propionibacteriales</taxon>
        <taxon>Propionibacteriaceae</taxon>
        <taxon>Microlunatus</taxon>
    </lineage>
</organism>
<accession>F5XT06</accession>
<dbReference type="InterPro" id="IPR036265">
    <property type="entry name" value="HIT-like_sf"/>
</dbReference>
<sequence>MSSILHRILTCIERAYSPDGLHTWISTGDLGSQHRPHAHINVVPRRVGEDYTFEASFGLAFVPIDDRQRIADEIRGAE</sequence>
<dbReference type="Gene3D" id="3.30.428.10">
    <property type="entry name" value="HIT-like"/>
    <property type="match status" value="1"/>
</dbReference>
<evidence type="ECO:0000313" key="4">
    <source>
        <dbReference type="Proteomes" id="UP000007947"/>
    </source>
</evidence>
<keyword evidence="4" id="KW-1185">Reference proteome</keyword>
<evidence type="ECO:0000313" key="3">
    <source>
        <dbReference type="EMBL" id="BAK34878.1"/>
    </source>
</evidence>
<dbReference type="HOGENOM" id="CLU_2618067_0_0_11"/>
<name>F5XT06_MICPN</name>
<evidence type="ECO:0000256" key="1">
    <source>
        <dbReference type="PROSITE-ProRule" id="PRU00464"/>
    </source>
</evidence>
<dbReference type="SUPFAM" id="SSF54197">
    <property type="entry name" value="HIT-like"/>
    <property type="match status" value="1"/>
</dbReference>